<gene>
    <name evidence="3" type="ORF">D4E63_04725</name>
    <name evidence="2" type="ORF">DU837_08985</name>
    <name evidence="5" type="ORF">E0Y54_03660</name>
    <name evidence="7" type="ORF">E2E91_09780</name>
    <name evidence="4" type="ORF">EGK95_06275</name>
    <name evidence="6" type="ORF">F9X83_10250</name>
    <name evidence="1" type="ORF">FIR23_04785</name>
</gene>
<organism evidence="6">
    <name type="scientific">Salmonella enterica subsp. enterica serovar Weltevreden</name>
    <dbReference type="NCBI Taxonomy" id="57743"/>
    <lineage>
        <taxon>Bacteria</taxon>
        <taxon>Pseudomonadati</taxon>
        <taxon>Pseudomonadota</taxon>
        <taxon>Gammaproteobacteria</taxon>
        <taxon>Enterobacterales</taxon>
        <taxon>Enterobacteriaceae</taxon>
        <taxon>Salmonella</taxon>
    </lineage>
</organism>
<reference evidence="6" key="3">
    <citation type="submission" date="2019-10" db="EMBL/GenBank/DDBJ databases">
        <authorList>
            <person name="Ashton P.M."/>
            <person name="Dallman T."/>
            <person name="Nair S."/>
            <person name="De Pinna E."/>
            <person name="Peters T."/>
            <person name="Grant K."/>
        </authorList>
    </citation>
    <scope>NUCLEOTIDE SEQUENCE</scope>
    <source>
        <strain evidence="2">294991</strain>
        <strain evidence="5">306533</strain>
        <strain evidence="3">574296</strain>
        <strain evidence="4">634830</strain>
        <strain evidence="1">751203</strain>
        <strain evidence="6">808856</strain>
    </source>
</reference>
<evidence type="ECO:0000313" key="5">
    <source>
        <dbReference type="EMBL" id="ECB6961161.1"/>
    </source>
</evidence>
<protein>
    <submittedName>
        <fullName evidence="6">Metal-dependent hydrolase</fullName>
    </submittedName>
</protein>
<dbReference type="Proteomes" id="UP000305873">
    <property type="component" value="Unassembled WGS sequence"/>
</dbReference>
<name>A0A3V7IAC6_SALET</name>
<dbReference type="EMBL" id="AAFIJN010000005">
    <property type="protein sequence ID" value="EBG2888445.1"/>
    <property type="molecule type" value="Genomic_DNA"/>
</dbReference>
<dbReference type="GO" id="GO:0016787">
    <property type="term" value="F:hydrolase activity"/>
    <property type="evidence" value="ECO:0007669"/>
    <property type="project" value="UniProtKB-KW"/>
</dbReference>
<proteinExistence type="predicted"/>
<dbReference type="RefSeq" id="WP_000971973.1">
    <property type="nucleotide sequence ID" value="NZ_CP040701.1"/>
</dbReference>
<sequence>MMGYARQHTPQRSAPLNGWHIFEKVVQKIKIFFYIGKFADLIIIDREPFVTPAEKFGGITVLLTIAGGSVVWQDEKHLKR</sequence>
<evidence type="ECO:0000313" key="6">
    <source>
        <dbReference type="EMBL" id="EDA5908222.1"/>
    </source>
</evidence>
<dbReference type="Proteomes" id="UP000839923">
    <property type="component" value="Unassembled WGS sequence"/>
</dbReference>
<comment type="caution">
    <text evidence="6">The sequence shown here is derived from an EMBL/GenBank/DDBJ whole genome shotgun (WGS) entry which is preliminary data.</text>
</comment>
<evidence type="ECO:0000313" key="7">
    <source>
        <dbReference type="EMBL" id="TLB94633.1"/>
    </source>
</evidence>
<dbReference type="EMBL" id="AAHNVE010000005">
    <property type="protein sequence ID" value="EBY3460081.1"/>
    <property type="molecule type" value="Genomic_DNA"/>
</dbReference>
<evidence type="ECO:0000313" key="8">
    <source>
        <dbReference type="Proteomes" id="UP000305873"/>
    </source>
</evidence>
<dbReference type="EMBL" id="AAHNNE010000009">
    <property type="protein sequence ID" value="EBY2433615.1"/>
    <property type="molecule type" value="Genomic_DNA"/>
</dbReference>
<dbReference type="EMBL" id="AAHSHO010000007">
    <property type="protein sequence ID" value="EBZ7970449.1"/>
    <property type="molecule type" value="Genomic_DNA"/>
</dbReference>
<evidence type="ECO:0000313" key="4">
    <source>
        <dbReference type="EMBL" id="EBZ7970449.1"/>
    </source>
</evidence>
<dbReference type="EMBL" id="AALKPH010000011">
    <property type="protein sequence ID" value="EDA5908222.1"/>
    <property type="molecule type" value="Genomic_DNA"/>
</dbReference>
<evidence type="ECO:0000313" key="3">
    <source>
        <dbReference type="EMBL" id="EBY3460081.1"/>
    </source>
</evidence>
<reference evidence="7" key="2">
    <citation type="submission" date="2019-03" db="EMBL/GenBank/DDBJ databases">
        <authorList>
            <person name="Tay M."/>
        </authorList>
    </citation>
    <scope>NUCLEOTIDE SEQUENCE</scope>
    <source>
        <strain evidence="7">SL_58_S327</strain>
    </source>
</reference>
<evidence type="ECO:0000313" key="2">
    <source>
        <dbReference type="EMBL" id="EBY2433615.1"/>
    </source>
</evidence>
<accession>A0A3V7IAC6</accession>
<keyword evidence="6" id="KW-0378">Hydrolase</keyword>
<dbReference type="AlphaFoldDB" id="A0A3V7IAC6"/>
<dbReference type="EMBL" id="SMQQ01000006">
    <property type="protein sequence ID" value="TLB94633.1"/>
    <property type="molecule type" value="Genomic_DNA"/>
</dbReference>
<evidence type="ECO:0000313" key="1">
    <source>
        <dbReference type="EMBL" id="EBG2888445.1"/>
    </source>
</evidence>
<reference evidence="7 8" key="1">
    <citation type="journal article" date="2019" name="Foodborne Pathog. Dis.">
        <title>Whole Genome Sequencing Analysis of Nontyphoidal Salmonella enterica of Chicken Meat and Human Origin Under Surveillance in Sri Lanka.</title>
        <authorList>
            <person name="Tay M.Y.F."/>
            <person name="Pathirage S."/>
            <person name="Chandrasekaran L."/>
            <person name="Wickramasuriya U."/>
            <person name="Sadeepanie N."/>
            <person name="Waidyarathna K.D.K."/>
            <person name="Liyanage L.D.C."/>
            <person name="Seow K.L.G."/>
            <person name="Hendriksen R.S."/>
            <person name="Takeuchi M.T."/>
            <person name="Schlundt J."/>
        </authorList>
    </citation>
    <scope>NUCLEOTIDE SEQUENCE [LARGE SCALE GENOMIC DNA]</scope>
    <source>
        <strain evidence="7 8">SL_58_S327</strain>
    </source>
</reference>
<dbReference type="EMBL" id="AAHYKC010000004">
    <property type="protein sequence ID" value="ECB6961161.1"/>
    <property type="molecule type" value="Genomic_DNA"/>
</dbReference>